<keyword evidence="1" id="KW-1133">Transmembrane helix</keyword>
<name>A0A0E9XDW9_ANGAN</name>
<dbReference type="EMBL" id="GBXM01008542">
    <property type="protein sequence ID" value="JAI00036.1"/>
    <property type="molecule type" value="Transcribed_RNA"/>
</dbReference>
<keyword evidence="1" id="KW-0472">Membrane</keyword>
<keyword evidence="1" id="KW-0812">Transmembrane</keyword>
<dbReference type="AlphaFoldDB" id="A0A0E9XDW9"/>
<evidence type="ECO:0000313" key="2">
    <source>
        <dbReference type="EMBL" id="JAI00036.1"/>
    </source>
</evidence>
<evidence type="ECO:0000256" key="1">
    <source>
        <dbReference type="SAM" id="Phobius"/>
    </source>
</evidence>
<protein>
    <submittedName>
        <fullName evidence="2">Uncharacterized protein</fullName>
    </submittedName>
</protein>
<proteinExistence type="predicted"/>
<feature type="transmembrane region" description="Helical" evidence="1">
    <location>
        <begin position="26"/>
        <end position="45"/>
    </location>
</feature>
<reference evidence="2" key="2">
    <citation type="journal article" date="2015" name="Fish Shellfish Immunol.">
        <title>Early steps in the European eel (Anguilla anguilla)-Vibrio vulnificus interaction in the gills: Role of the RtxA13 toxin.</title>
        <authorList>
            <person name="Callol A."/>
            <person name="Pajuelo D."/>
            <person name="Ebbesson L."/>
            <person name="Teles M."/>
            <person name="MacKenzie S."/>
            <person name="Amaro C."/>
        </authorList>
    </citation>
    <scope>NUCLEOTIDE SEQUENCE</scope>
</reference>
<reference evidence="2" key="1">
    <citation type="submission" date="2014-11" db="EMBL/GenBank/DDBJ databases">
        <authorList>
            <person name="Amaro Gonzalez C."/>
        </authorList>
    </citation>
    <scope>NUCLEOTIDE SEQUENCE</scope>
</reference>
<accession>A0A0E9XDW9</accession>
<sequence>MSIQSRPLGNCSDRYGEGRDGSKTPIISYLCLLFVFFVLFFCEVFSDTAVLCRPRETDQLNLLFVCNLDACFCVTVCTSAVPALSYTERCETRTCENPFDTV</sequence>
<organism evidence="2">
    <name type="scientific">Anguilla anguilla</name>
    <name type="common">European freshwater eel</name>
    <name type="synonym">Muraena anguilla</name>
    <dbReference type="NCBI Taxonomy" id="7936"/>
    <lineage>
        <taxon>Eukaryota</taxon>
        <taxon>Metazoa</taxon>
        <taxon>Chordata</taxon>
        <taxon>Craniata</taxon>
        <taxon>Vertebrata</taxon>
        <taxon>Euteleostomi</taxon>
        <taxon>Actinopterygii</taxon>
        <taxon>Neopterygii</taxon>
        <taxon>Teleostei</taxon>
        <taxon>Anguilliformes</taxon>
        <taxon>Anguillidae</taxon>
        <taxon>Anguilla</taxon>
    </lineage>
</organism>